<dbReference type="InterPro" id="IPR044730">
    <property type="entry name" value="RNase_H-like_dom_plant"/>
</dbReference>
<organism evidence="2 3">
    <name type="scientific">Castilleja foliolosa</name>
    <dbReference type="NCBI Taxonomy" id="1961234"/>
    <lineage>
        <taxon>Eukaryota</taxon>
        <taxon>Viridiplantae</taxon>
        <taxon>Streptophyta</taxon>
        <taxon>Embryophyta</taxon>
        <taxon>Tracheophyta</taxon>
        <taxon>Spermatophyta</taxon>
        <taxon>Magnoliopsida</taxon>
        <taxon>eudicotyledons</taxon>
        <taxon>Gunneridae</taxon>
        <taxon>Pentapetalae</taxon>
        <taxon>asterids</taxon>
        <taxon>lamiids</taxon>
        <taxon>Lamiales</taxon>
        <taxon>Orobanchaceae</taxon>
        <taxon>Pedicularideae</taxon>
        <taxon>Castillejinae</taxon>
        <taxon>Castilleja</taxon>
    </lineage>
</organism>
<protein>
    <recommendedName>
        <fullName evidence="1">RNase H type-1 domain-containing protein</fullName>
    </recommendedName>
</protein>
<dbReference type="Proteomes" id="UP001632038">
    <property type="component" value="Unassembled WGS sequence"/>
</dbReference>
<proteinExistence type="predicted"/>
<dbReference type="InterPro" id="IPR012337">
    <property type="entry name" value="RNaseH-like_sf"/>
</dbReference>
<evidence type="ECO:0000313" key="2">
    <source>
        <dbReference type="EMBL" id="KAL3651750.1"/>
    </source>
</evidence>
<comment type="caution">
    <text evidence="2">The sequence shown here is derived from an EMBL/GenBank/DDBJ whole genome shotgun (WGS) entry which is preliminary data.</text>
</comment>
<reference evidence="3" key="1">
    <citation type="journal article" date="2024" name="IScience">
        <title>Strigolactones Initiate the Formation of Haustorium-like Structures in Castilleja.</title>
        <authorList>
            <person name="Buerger M."/>
            <person name="Peterson D."/>
            <person name="Chory J."/>
        </authorList>
    </citation>
    <scope>NUCLEOTIDE SEQUENCE [LARGE SCALE GENOMIC DNA]</scope>
</reference>
<evidence type="ECO:0000259" key="1">
    <source>
        <dbReference type="Pfam" id="PF13456"/>
    </source>
</evidence>
<dbReference type="InterPro" id="IPR036397">
    <property type="entry name" value="RNaseH_sf"/>
</dbReference>
<dbReference type="CDD" id="cd06222">
    <property type="entry name" value="RNase_H_like"/>
    <property type="match status" value="1"/>
</dbReference>
<dbReference type="PANTHER" id="PTHR47074">
    <property type="entry name" value="BNAC02G40300D PROTEIN"/>
    <property type="match status" value="1"/>
</dbReference>
<dbReference type="Gene3D" id="3.30.420.10">
    <property type="entry name" value="Ribonuclease H-like superfamily/Ribonuclease H"/>
    <property type="match status" value="1"/>
</dbReference>
<keyword evidence="3" id="KW-1185">Reference proteome</keyword>
<feature type="domain" description="RNase H type-1" evidence="1">
    <location>
        <begin position="129"/>
        <end position="220"/>
    </location>
</feature>
<dbReference type="AlphaFoldDB" id="A0ABD3EBD0"/>
<dbReference type="SUPFAM" id="SSF53098">
    <property type="entry name" value="Ribonuclease H-like"/>
    <property type="match status" value="1"/>
</dbReference>
<sequence>MESIDHLFLHCPFIQQTWSLSYWHFNVNFFANLSIKQFILLILDKNNKLFSSAMHRAEFLTFTAVLFDNVWLNRNLLLHGSPSLPVNKLVVSVSKQSNAHWLSIVESLQTRSTPTQAWKKPHNGWYKINTDSTFVKGSATAGIVIRNWNGSIIHAFTQKNPCLEPLVAECLAIYQACLTAEELNLDKAIFETDCLNATTAINGASLNCFWPADPVVEKIKRAWSC</sequence>
<accession>A0ABD3EBD0</accession>
<gene>
    <name evidence="2" type="ORF">CASFOL_004752</name>
</gene>
<dbReference type="EMBL" id="JAVIJP010000006">
    <property type="protein sequence ID" value="KAL3651750.1"/>
    <property type="molecule type" value="Genomic_DNA"/>
</dbReference>
<dbReference type="Pfam" id="PF13456">
    <property type="entry name" value="RVT_3"/>
    <property type="match status" value="1"/>
</dbReference>
<evidence type="ECO:0000313" key="3">
    <source>
        <dbReference type="Proteomes" id="UP001632038"/>
    </source>
</evidence>
<dbReference type="PANTHER" id="PTHR47074:SF48">
    <property type="entry name" value="POLYNUCLEOTIDYL TRANSFERASE, RIBONUCLEASE H-LIKE SUPERFAMILY PROTEIN"/>
    <property type="match status" value="1"/>
</dbReference>
<name>A0ABD3EBD0_9LAMI</name>
<dbReference type="InterPro" id="IPR002156">
    <property type="entry name" value="RNaseH_domain"/>
</dbReference>
<dbReference type="InterPro" id="IPR052929">
    <property type="entry name" value="RNase_H-like_EbsB-rel"/>
</dbReference>